<feature type="region of interest" description="Disordered" evidence="1">
    <location>
        <begin position="33"/>
        <end position="54"/>
    </location>
</feature>
<dbReference type="EMBL" id="JBIBDZ010000008">
    <property type="protein sequence ID" value="MFF5921783.1"/>
    <property type="molecule type" value="Genomic_DNA"/>
</dbReference>
<evidence type="ECO:0000313" key="4">
    <source>
        <dbReference type="Proteomes" id="UP001602370"/>
    </source>
</evidence>
<accession>A0ABW6XW94</accession>
<organism evidence="3 4">
    <name type="scientific">Streptomyces flavochromogenes</name>
    <dbReference type="NCBI Taxonomy" id="68199"/>
    <lineage>
        <taxon>Bacteria</taxon>
        <taxon>Bacillati</taxon>
        <taxon>Actinomycetota</taxon>
        <taxon>Actinomycetes</taxon>
        <taxon>Kitasatosporales</taxon>
        <taxon>Streptomycetaceae</taxon>
        <taxon>Streptomyces</taxon>
    </lineage>
</organism>
<feature type="signal peptide" evidence="2">
    <location>
        <begin position="1"/>
        <end position="18"/>
    </location>
</feature>
<evidence type="ECO:0000256" key="2">
    <source>
        <dbReference type="SAM" id="SignalP"/>
    </source>
</evidence>
<keyword evidence="4" id="KW-1185">Reference proteome</keyword>
<feature type="chain" id="PRO_5046323605" description="Lipoprotein" evidence="2">
    <location>
        <begin position="19"/>
        <end position="205"/>
    </location>
</feature>
<reference evidence="3 4" key="1">
    <citation type="submission" date="2024-10" db="EMBL/GenBank/DDBJ databases">
        <title>The Natural Products Discovery Center: Release of the First 8490 Sequenced Strains for Exploring Actinobacteria Biosynthetic Diversity.</title>
        <authorList>
            <person name="Kalkreuter E."/>
            <person name="Kautsar S.A."/>
            <person name="Yang D."/>
            <person name="Bader C.D."/>
            <person name="Teijaro C.N."/>
            <person name="Fluegel L."/>
            <person name="Davis C.M."/>
            <person name="Simpson J.R."/>
            <person name="Lauterbach L."/>
            <person name="Steele A.D."/>
            <person name="Gui C."/>
            <person name="Meng S."/>
            <person name="Li G."/>
            <person name="Viehrig K."/>
            <person name="Ye F."/>
            <person name="Su P."/>
            <person name="Kiefer A.F."/>
            <person name="Nichols A."/>
            <person name="Cepeda A.J."/>
            <person name="Yan W."/>
            <person name="Fan B."/>
            <person name="Jiang Y."/>
            <person name="Adhikari A."/>
            <person name="Zheng C.-J."/>
            <person name="Schuster L."/>
            <person name="Cowan T.M."/>
            <person name="Smanski M.J."/>
            <person name="Chevrette M.G."/>
            <person name="De Carvalho L.P.S."/>
            <person name="Shen B."/>
        </authorList>
    </citation>
    <scope>NUCLEOTIDE SEQUENCE [LARGE SCALE GENOMIC DNA]</scope>
    <source>
        <strain evidence="3 4">NPDC012605</strain>
    </source>
</reference>
<protein>
    <recommendedName>
        <fullName evidence="5">Lipoprotein</fullName>
    </recommendedName>
</protein>
<keyword evidence="2" id="KW-0732">Signal</keyword>
<sequence>MRTNRVLLAAAVSVVALALTGCGTDDAPKVPAAGGDPAASAGATGGGESGGGAGGKDVLATYVEGKRAWVACMREHGVEMNDPDDKGQIDFGDGDAARNMKKNPKFETATKACESVNPPMPEGLEELVNPRPELTAEQIKAARDYAACMQKNGAPDYPDPGPDGYPENDNSGVSPWDQSSAGAQRATRLCAPISGNPTGRPPAKG</sequence>
<comment type="caution">
    <text evidence="3">The sequence shown here is derived from an EMBL/GenBank/DDBJ whole genome shotgun (WGS) entry which is preliminary data.</text>
</comment>
<dbReference type="Proteomes" id="UP001602370">
    <property type="component" value="Unassembled WGS sequence"/>
</dbReference>
<proteinExistence type="predicted"/>
<evidence type="ECO:0000313" key="3">
    <source>
        <dbReference type="EMBL" id="MFF5921783.1"/>
    </source>
</evidence>
<gene>
    <name evidence="3" type="ORF">ACFY8C_26045</name>
</gene>
<name>A0ABW6XW94_9ACTN</name>
<dbReference type="RefSeq" id="WP_030315465.1">
    <property type="nucleotide sequence ID" value="NZ_JBIBDZ010000008.1"/>
</dbReference>
<evidence type="ECO:0008006" key="5">
    <source>
        <dbReference type="Google" id="ProtNLM"/>
    </source>
</evidence>
<evidence type="ECO:0000256" key="1">
    <source>
        <dbReference type="SAM" id="MobiDB-lite"/>
    </source>
</evidence>
<feature type="region of interest" description="Disordered" evidence="1">
    <location>
        <begin position="150"/>
        <end position="205"/>
    </location>
</feature>
<feature type="compositionally biased region" description="Polar residues" evidence="1">
    <location>
        <begin position="168"/>
        <end position="182"/>
    </location>
</feature>
<feature type="compositionally biased region" description="Gly residues" evidence="1">
    <location>
        <begin position="43"/>
        <end position="54"/>
    </location>
</feature>
<feature type="compositionally biased region" description="Low complexity" evidence="1">
    <location>
        <begin position="33"/>
        <end position="42"/>
    </location>
</feature>
<dbReference type="PROSITE" id="PS51257">
    <property type="entry name" value="PROKAR_LIPOPROTEIN"/>
    <property type="match status" value="1"/>
</dbReference>